<dbReference type="Proteomes" id="UP000249495">
    <property type="component" value="Chromosome 1"/>
</dbReference>
<feature type="region of interest" description="Disordered" evidence="1">
    <location>
        <begin position="25"/>
        <end position="68"/>
    </location>
</feature>
<accession>A0A2X3VSG4</accession>
<gene>
    <name evidence="4" type="ORF">NCTC12278_01228</name>
</gene>
<feature type="domain" description="DUF6287" evidence="3">
    <location>
        <begin position="75"/>
        <end position="103"/>
    </location>
</feature>
<proteinExistence type="predicted"/>
<keyword evidence="2" id="KW-0732">Signal</keyword>
<evidence type="ECO:0000259" key="3">
    <source>
        <dbReference type="Pfam" id="PF19804"/>
    </source>
</evidence>
<dbReference type="KEGG" id="sfer:NCTC12278_01228"/>
<dbReference type="RefSeq" id="WP_018030079.1">
    <property type="nucleotide sequence ID" value="NZ_CAMCCF010000002.1"/>
</dbReference>
<name>A0A2X3VSG4_9STRE</name>
<protein>
    <submittedName>
        <fullName evidence="4">Lipoprotein</fullName>
    </submittedName>
</protein>
<evidence type="ECO:0000256" key="1">
    <source>
        <dbReference type="SAM" id="MobiDB-lite"/>
    </source>
</evidence>
<dbReference type="Pfam" id="PF19804">
    <property type="entry name" value="DUF6287"/>
    <property type="match status" value="1"/>
</dbReference>
<evidence type="ECO:0000313" key="4">
    <source>
        <dbReference type="EMBL" id="SQF40655.1"/>
    </source>
</evidence>
<feature type="signal peptide" evidence="2">
    <location>
        <begin position="1"/>
        <end position="22"/>
    </location>
</feature>
<feature type="compositionally biased region" description="Low complexity" evidence="1">
    <location>
        <begin position="26"/>
        <end position="63"/>
    </location>
</feature>
<keyword evidence="4" id="KW-0449">Lipoprotein</keyword>
<dbReference type="PROSITE" id="PS51257">
    <property type="entry name" value="PROKAR_LIPOPROTEIN"/>
    <property type="match status" value="1"/>
</dbReference>
<keyword evidence="5" id="KW-1185">Reference proteome</keyword>
<organism evidence="4 5">
    <name type="scientific">Streptococcus ferus</name>
    <dbReference type="NCBI Taxonomy" id="1345"/>
    <lineage>
        <taxon>Bacteria</taxon>
        <taxon>Bacillati</taxon>
        <taxon>Bacillota</taxon>
        <taxon>Bacilli</taxon>
        <taxon>Lactobacillales</taxon>
        <taxon>Streptococcaceae</taxon>
        <taxon>Streptococcus</taxon>
    </lineage>
</organism>
<dbReference type="AlphaFoldDB" id="A0A2X3VSG4"/>
<sequence>MKEKKPLVKLALIVLLAMGLSACSNQSSQTSTTKTSSQTSQTSSETSSSSAAKTSSASEVTSAQQQESLPQIETGAILKADYSSMAGTWTNAEGDSLTFNAQGLSTAGLTASFLDIDQTGVLLLNVDKEGKANMTLYIIPANKALDSSYFTNGASDSSDIRKDRIIASDTIHDSHLTDKVYYRRSAQ</sequence>
<evidence type="ECO:0000313" key="5">
    <source>
        <dbReference type="Proteomes" id="UP000249495"/>
    </source>
</evidence>
<feature type="chain" id="PRO_5039575379" evidence="2">
    <location>
        <begin position="23"/>
        <end position="187"/>
    </location>
</feature>
<dbReference type="OrthoDB" id="2136578at2"/>
<dbReference type="InterPro" id="IPR046254">
    <property type="entry name" value="DUF6287"/>
</dbReference>
<evidence type="ECO:0000256" key="2">
    <source>
        <dbReference type="SAM" id="SignalP"/>
    </source>
</evidence>
<dbReference type="STRING" id="1123303.GCA_000372425_00750"/>
<reference evidence="4 5" key="1">
    <citation type="submission" date="2018-06" db="EMBL/GenBank/DDBJ databases">
        <authorList>
            <consortium name="Pathogen Informatics"/>
            <person name="Doyle S."/>
        </authorList>
    </citation>
    <scope>NUCLEOTIDE SEQUENCE [LARGE SCALE GENOMIC DNA]</scope>
    <source>
        <strain evidence="4 5">NCTC12278</strain>
    </source>
</reference>
<dbReference type="EMBL" id="LS483343">
    <property type="protein sequence ID" value="SQF40655.1"/>
    <property type="molecule type" value="Genomic_DNA"/>
</dbReference>